<sequence length="307" mass="33214">MKLEDLEAFVAVVRMQSISAAAESLQLTQPTITRRVQNLEEALGVALLDRNVKPPRVNAMGREVHAQCRAVLREVTALRALVALDTRPSGSLRLGLTQGLGDLVLPVALARLREATPELTVQVSVGWAGQIVQRLVHAELDGAVVLLPEGHALPRDVQGEPLGEAVRLVVVGPRGAARKSRLRLADVAPQGWVLNPDGCGFRAGLQRALAAQGVPMDIRLETFGRELQLQMVAEGLGLGLVPEPLLTASAWREQLDVLPLSDFQPRVALWLLHARLLGKFEAPLRRFAADVVEVMGLGTKPAVRRRA</sequence>
<accession>A0ABN1KLZ7</accession>
<dbReference type="Pfam" id="PF00126">
    <property type="entry name" value="HTH_1"/>
    <property type="match status" value="1"/>
</dbReference>
<proteinExistence type="inferred from homology"/>
<comment type="caution">
    <text evidence="6">The sequence shown here is derived from an EMBL/GenBank/DDBJ whole genome shotgun (WGS) entry which is preliminary data.</text>
</comment>
<dbReference type="PROSITE" id="PS50931">
    <property type="entry name" value="HTH_LYSR"/>
    <property type="match status" value="1"/>
</dbReference>
<keyword evidence="7" id="KW-1185">Reference proteome</keyword>
<evidence type="ECO:0000259" key="5">
    <source>
        <dbReference type="PROSITE" id="PS50931"/>
    </source>
</evidence>
<keyword evidence="4" id="KW-0804">Transcription</keyword>
<dbReference type="InterPro" id="IPR005119">
    <property type="entry name" value="LysR_subst-bd"/>
</dbReference>
<name>A0ABN1KLZ7_9BURK</name>
<evidence type="ECO:0000256" key="4">
    <source>
        <dbReference type="ARBA" id="ARBA00023163"/>
    </source>
</evidence>
<protein>
    <submittedName>
        <fullName evidence="6">LysR family transcriptional regulator</fullName>
    </submittedName>
</protein>
<comment type="similarity">
    <text evidence="1">Belongs to the LysR transcriptional regulatory family.</text>
</comment>
<dbReference type="SUPFAM" id="SSF46785">
    <property type="entry name" value="Winged helix' DNA-binding domain"/>
    <property type="match status" value="1"/>
</dbReference>
<dbReference type="SUPFAM" id="SSF53850">
    <property type="entry name" value="Periplasmic binding protein-like II"/>
    <property type="match status" value="1"/>
</dbReference>
<dbReference type="InterPro" id="IPR036388">
    <property type="entry name" value="WH-like_DNA-bd_sf"/>
</dbReference>
<keyword evidence="2" id="KW-0805">Transcription regulation</keyword>
<dbReference type="Proteomes" id="UP001500279">
    <property type="component" value="Unassembled WGS sequence"/>
</dbReference>
<evidence type="ECO:0000256" key="1">
    <source>
        <dbReference type="ARBA" id="ARBA00009437"/>
    </source>
</evidence>
<dbReference type="CDD" id="cd05466">
    <property type="entry name" value="PBP2_LTTR_substrate"/>
    <property type="match status" value="1"/>
</dbReference>
<dbReference type="Pfam" id="PF03466">
    <property type="entry name" value="LysR_substrate"/>
    <property type="match status" value="1"/>
</dbReference>
<evidence type="ECO:0000256" key="3">
    <source>
        <dbReference type="ARBA" id="ARBA00023125"/>
    </source>
</evidence>
<dbReference type="InterPro" id="IPR000847">
    <property type="entry name" value="LysR_HTH_N"/>
</dbReference>
<feature type="domain" description="HTH lysR-type" evidence="5">
    <location>
        <begin position="1"/>
        <end position="58"/>
    </location>
</feature>
<dbReference type="PRINTS" id="PR00039">
    <property type="entry name" value="HTHLYSR"/>
</dbReference>
<evidence type="ECO:0000256" key="2">
    <source>
        <dbReference type="ARBA" id="ARBA00023015"/>
    </source>
</evidence>
<organism evidence="6 7">
    <name type="scientific">Ideonella azotifigens</name>
    <dbReference type="NCBI Taxonomy" id="513160"/>
    <lineage>
        <taxon>Bacteria</taxon>
        <taxon>Pseudomonadati</taxon>
        <taxon>Pseudomonadota</taxon>
        <taxon>Betaproteobacteria</taxon>
        <taxon>Burkholderiales</taxon>
        <taxon>Sphaerotilaceae</taxon>
        <taxon>Ideonella</taxon>
    </lineage>
</organism>
<dbReference type="PANTHER" id="PTHR30126">
    <property type="entry name" value="HTH-TYPE TRANSCRIPTIONAL REGULATOR"/>
    <property type="match status" value="1"/>
</dbReference>
<evidence type="ECO:0000313" key="6">
    <source>
        <dbReference type="EMBL" id="GAA0770581.1"/>
    </source>
</evidence>
<dbReference type="RefSeq" id="WP_231012500.1">
    <property type="nucleotide sequence ID" value="NZ_BAAAEW010000052.1"/>
</dbReference>
<dbReference type="Gene3D" id="3.40.190.10">
    <property type="entry name" value="Periplasmic binding protein-like II"/>
    <property type="match status" value="2"/>
</dbReference>
<dbReference type="InterPro" id="IPR036390">
    <property type="entry name" value="WH_DNA-bd_sf"/>
</dbReference>
<dbReference type="Gene3D" id="1.10.10.10">
    <property type="entry name" value="Winged helix-like DNA-binding domain superfamily/Winged helix DNA-binding domain"/>
    <property type="match status" value="1"/>
</dbReference>
<dbReference type="PANTHER" id="PTHR30126:SF39">
    <property type="entry name" value="HTH-TYPE TRANSCRIPTIONAL REGULATOR CYSL"/>
    <property type="match status" value="1"/>
</dbReference>
<reference evidence="6 7" key="1">
    <citation type="journal article" date="2019" name="Int. J. Syst. Evol. Microbiol.">
        <title>The Global Catalogue of Microorganisms (GCM) 10K type strain sequencing project: providing services to taxonomists for standard genome sequencing and annotation.</title>
        <authorList>
            <consortium name="The Broad Institute Genomics Platform"/>
            <consortium name="The Broad Institute Genome Sequencing Center for Infectious Disease"/>
            <person name="Wu L."/>
            <person name="Ma J."/>
        </authorList>
    </citation>
    <scope>NUCLEOTIDE SEQUENCE [LARGE SCALE GENOMIC DNA]</scope>
    <source>
        <strain evidence="6 7">JCM 15503</strain>
    </source>
</reference>
<evidence type="ECO:0000313" key="7">
    <source>
        <dbReference type="Proteomes" id="UP001500279"/>
    </source>
</evidence>
<dbReference type="EMBL" id="BAAAEW010000052">
    <property type="protein sequence ID" value="GAA0770581.1"/>
    <property type="molecule type" value="Genomic_DNA"/>
</dbReference>
<gene>
    <name evidence="6" type="ORF">GCM10009107_62390</name>
</gene>
<keyword evidence="3" id="KW-0238">DNA-binding</keyword>